<organism evidence="1 2">
    <name type="scientific">Catharanthus roseus</name>
    <name type="common">Madagascar periwinkle</name>
    <name type="synonym">Vinca rosea</name>
    <dbReference type="NCBI Taxonomy" id="4058"/>
    <lineage>
        <taxon>Eukaryota</taxon>
        <taxon>Viridiplantae</taxon>
        <taxon>Streptophyta</taxon>
        <taxon>Embryophyta</taxon>
        <taxon>Tracheophyta</taxon>
        <taxon>Spermatophyta</taxon>
        <taxon>Magnoliopsida</taxon>
        <taxon>eudicotyledons</taxon>
        <taxon>Gunneridae</taxon>
        <taxon>Pentapetalae</taxon>
        <taxon>asterids</taxon>
        <taxon>lamiids</taxon>
        <taxon>Gentianales</taxon>
        <taxon>Apocynaceae</taxon>
        <taxon>Rauvolfioideae</taxon>
        <taxon>Vinceae</taxon>
        <taxon>Catharanthinae</taxon>
        <taxon>Catharanthus</taxon>
    </lineage>
</organism>
<dbReference type="Proteomes" id="UP001060085">
    <property type="component" value="Linkage Group LG02"/>
</dbReference>
<keyword evidence="2" id="KW-1185">Reference proteome</keyword>
<evidence type="ECO:0000313" key="1">
    <source>
        <dbReference type="EMBL" id="KAI5676191.1"/>
    </source>
</evidence>
<name>A0ACC0BU79_CATRO</name>
<comment type="caution">
    <text evidence="1">The sequence shown here is derived from an EMBL/GenBank/DDBJ whole genome shotgun (WGS) entry which is preliminary data.</text>
</comment>
<proteinExistence type="predicted"/>
<dbReference type="EMBL" id="CM044702">
    <property type="protein sequence ID" value="KAI5676191.1"/>
    <property type="molecule type" value="Genomic_DNA"/>
</dbReference>
<reference evidence="2" key="1">
    <citation type="journal article" date="2023" name="Nat. Plants">
        <title>Single-cell RNA sequencing provides a high-resolution roadmap for understanding the multicellular compartmentation of specialized metabolism.</title>
        <authorList>
            <person name="Sun S."/>
            <person name="Shen X."/>
            <person name="Li Y."/>
            <person name="Li Y."/>
            <person name="Wang S."/>
            <person name="Li R."/>
            <person name="Zhang H."/>
            <person name="Shen G."/>
            <person name="Guo B."/>
            <person name="Wei J."/>
            <person name="Xu J."/>
            <person name="St-Pierre B."/>
            <person name="Chen S."/>
            <person name="Sun C."/>
        </authorList>
    </citation>
    <scope>NUCLEOTIDE SEQUENCE [LARGE SCALE GENOMIC DNA]</scope>
</reference>
<accession>A0ACC0BU79</accession>
<gene>
    <name evidence="1" type="ORF">M9H77_07141</name>
</gene>
<protein>
    <submittedName>
        <fullName evidence="1">Uncharacterized protein</fullName>
    </submittedName>
</protein>
<evidence type="ECO:0000313" key="2">
    <source>
        <dbReference type="Proteomes" id="UP001060085"/>
    </source>
</evidence>
<sequence>MRGRSLFSIACDVQNLPAAVGGAYHEVVGAISPWNRIILPNYEVHLRFQYAEEYKNVLVNYSFGMRLRENCWDENLLKAAGFYVAYDPNIEELSLIWRQLSREGKTLAQKEIVSVNDHNREGRSKKPEDRPSSEKMDTILSERIQYCERGGMTWDKHENIENFQESVTGFQGPVKMSRARKIQEKTQRNKLGRVEAIKRRRLNPCRVVVLQKQILPDLDLIWWVN</sequence>